<dbReference type="GO" id="GO:0004045">
    <property type="term" value="F:peptidyl-tRNA hydrolase activity"/>
    <property type="evidence" value="ECO:0007669"/>
    <property type="project" value="UniProtKB-EC"/>
</dbReference>
<evidence type="ECO:0000256" key="4">
    <source>
        <dbReference type="SAM" id="MobiDB-lite"/>
    </source>
</evidence>
<dbReference type="EC" id="3.1.1.29" evidence="1"/>
<dbReference type="Gene3D" id="3.40.1490.10">
    <property type="entry name" value="Bit1"/>
    <property type="match status" value="1"/>
</dbReference>
<dbReference type="CDD" id="cd02429">
    <property type="entry name" value="PTH2_like"/>
    <property type="match status" value="1"/>
</dbReference>
<evidence type="ECO:0000256" key="3">
    <source>
        <dbReference type="ARBA" id="ARBA00048707"/>
    </source>
</evidence>
<proteinExistence type="predicted"/>
<feature type="region of interest" description="Disordered" evidence="4">
    <location>
        <begin position="40"/>
        <end position="66"/>
    </location>
</feature>
<dbReference type="SUPFAM" id="SSF102462">
    <property type="entry name" value="Peptidyl-tRNA hydrolase II"/>
    <property type="match status" value="1"/>
</dbReference>
<keyword evidence="6" id="KW-1185">Reference proteome</keyword>
<evidence type="ECO:0000256" key="2">
    <source>
        <dbReference type="ARBA" id="ARBA00022801"/>
    </source>
</evidence>
<protein>
    <recommendedName>
        <fullName evidence="1">peptidyl-tRNA hydrolase</fullName>
        <ecNumber evidence="1">3.1.1.29</ecNumber>
    </recommendedName>
</protein>
<dbReference type="InterPro" id="IPR002833">
    <property type="entry name" value="PTH2"/>
</dbReference>
<dbReference type="EMBL" id="CP151517">
    <property type="protein sequence ID" value="WZN66978.1"/>
    <property type="molecule type" value="Genomic_DNA"/>
</dbReference>
<accession>A0AAX4PLR7</accession>
<comment type="catalytic activity">
    <reaction evidence="3">
        <text>an N-acyl-L-alpha-aminoacyl-tRNA + H2O = an N-acyl-L-amino acid + a tRNA + H(+)</text>
        <dbReference type="Rhea" id="RHEA:54448"/>
        <dbReference type="Rhea" id="RHEA-COMP:10123"/>
        <dbReference type="Rhea" id="RHEA-COMP:13883"/>
        <dbReference type="ChEBI" id="CHEBI:15377"/>
        <dbReference type="ChEBI" id="CHEBI:15378"/>
        <dbReference type="ChEBI" id="CHEBI:59874"/>
        <dbReference type="ChEBI" id="CHEBI:78442"/>
        <dbReference type="ChEBI" id="CHEBI:138191"/>
        <dbReference type="EC" id="3.1.1.29"/>
    </reaction>
</comment>
<organism evidence="5 6">
    <name type="scientific">Chloropicon roscoffensis</name>
    <dbReference type="NCBI Taxonomy" id="1461544"/>
    <lineage>
        <taxon>Eukaryota</taxon>
        <taxon>Viridiplantae</taxon>
        <taxon>Chlorophyta</taxon>
        <taxon>Chloropicophyceae</taxon>
        <taxon>Chloropicales</taxon>
        <taxon>Chloropicaceae</taxon>
        <taxon>Chloropicon</taxon>
    </lineage>
</organism>
<name>A0AAX4PLR7_9CHLO</name>
<sequence>MASASATGRLARSRGLACARALGNRTLILSKVIQTYPNVGSRSTQTARSSQAAPTPPARPGRRRSLRRGVFTTCSMAGEGTTNTTSEVRLQYVVLRRDLWRDEGEAFVSWPLGAIVAQGCHAATAALWASRDEVDTKAYCSDDNLDHMHKAVLEVKGEAQLRTLSEKLTKEGIQHKLWVEQPENVATCLATAPLPKSRIYPHVKKLQLCKASVTK</sequence>
<dbReference type="AlphaFoldDB" id="A0AAX4PLR7"/>
<dbReference type="InterPro" id="IPR023476">
    <property type="entry name" value="Pep_tRNA_hydro_II_dom_sf"/>
</dbReference>
<dbReference type="PANTHER" id="PTHR46194">
    <property type="entry name" value="PEPTIDYL-TRNA HYDROLASE PTRHD1-RELATED"/>
    <property type="match status" value="1"/>
</dbReference>
<evidence type="ECO:0000313" key="5">
    <source>
        <dbReference type="EMBL" id="WZN66978.1"/>
    </source>
</evidence>
<reference evidence="5 6" key="1">
    <citation type="submission" date="2024-03" db="EMBL/GenBank/DDBJ databases">
        <title>Complete genome sequence of the green alga Chloropicon roscoffensis RCC1871.</title>
        <authorList>
            <person name="Lemieux C."/>
            <person name="Pombert J.-F."/>
            <person name="Otis C."/>
            <person name="Turmel M."/>
        </authorList>
    </citation>
    <scope>NUCLEOTIDE SEQUENCE [LARGE SCALE GENOMIC DNA]</scope>
    <source>
        <strain evidence="5 6">RCC1871</strain>
    </source>
</reference>
<dbReference type="Pfam" id="PF01981">
    <property type="entry name" value="PTH2"/>
    <property type="match status" value="1"/>
</dbReference>
<gene>
    <name evidence="5" type="ORF">HKI87_17g85500</name>
</gene>
<evidence type="ECO:0000256" key="1">
    <source>
        <dbReference type="ARBA" id="ARBA00013260"/>
    </source>
</evidence>
<evidence type="ECO:0000313" key="6">
    <source>
        <dbReference type="Proteomes" id="UP001472866"/>
    </source>
</evidence>
<dbReference type="PANTHER" id="PTHR46194:SF1">
    <property type="entry name" value="PEPTIDYL-TRNA HYDROLASE PTRHD1-RELATED"/>
    <property type="match status" value="1"/>
</dbReference>
<keyword evidence="2 5" id="KW-0378">Hydrolase</keyword>
<dbReference type="InterPro" id="IPR042237">
    <property type="entry name" value="PTRHD1"/>
</dbReference>
<dbReference type="Proteomes" id="UP001472866">
    <property type="component" value="Chromosome 17"/>
</dbReference>
<feature type="compositionally biased region" description="Polar residues" evidence="4">
    <location>
        <begin position="40"/>
        <end position="51"/>
    </location>
</feature>